<evidence type="ECO:0000256" key="5">
    <source>
        <dbReference type="ARBA" id="ARBA00022989"/>
    </source>
</evidence>
<comment type="caution">
    <text evidence="8">The sequence shown here is derived from an EMBL/GenBank/DDBJ whole genome shotgun (WGS) entry which is preliminary data.</text>
</comment>
<dbReference type="InterPro" id="IPR003317">
    <property type="entry name" value="Cyt-d_oxidase_su2"/>
</dbReference>
<dbReference type="EMBL" id="JWLZ01000159">
    <property type="protein sequence ID" value="KHT63276.1"/>
    <property type="molecule type" value="Genomic_DNA"/>
</dbReference>
<dbReference type="GO" id="GO:0016682">
    <property type="term" value="F:oxidoreductase activity, acting on diphenols and related substances as donors, oxygen as acceptor"/>
    <property type="evidence" value="ECO:0007669"/>
    <property type="project" value="TreeGrafter"/>
</dbReference>
<comment type="similarity">
    <text evidence="2">Belongs to the cytochrome ubiquinol oxidase subunit 2 family.</text>
</comment>
<dbReference type="GO" id="GO:0019646">
    <property type="term" value="P:aerobic electron transport chain"/>
    <property type="evidence" value="ECO:0007669"/>
    <property type="project" value="TreeGrafter"/>
</dbReference>
<keyword evidence="4 7" id="KW-0812">Transmembrane</keyword>
<dbReference type="GO" id="GO:0070069">
    <property type="term" value="C:cytochrome complex"/>
    <property type="evidence" value="ECO:0007669"/>
    <property type="project" value="TreeGrafter"/>
</dbReference>
<dbReference type="NCBIfam" id="TIGR00203">
    <property type="entry name" value="cydB"/>
    <property type="match status" value="1"/>
</dbReference>
<sequence>MDYALIWYILIAVAVFAYVILDGFDLGIGILFISAETTKERDLMMNSIAPVWDGNETWLVLGGGGLFAVFPLAYAVAMPALYALIIMMLLGLIFRGVAFEYRFRTKRGQFLWDSSFFLGSLTATFTQGMILGTLLQGVSVTDRAYSGGWFDWFTPFSVYCGFVTVAAYTLLGACWLLIKMPEGMHQRFYIIAKRCALIMVAMVIILSLWLPLGNETIAERWFTFPQALLFLLIPGCSAYLVYLLFKDLMEHKPVQAYLVVLGLFFLAFLGFGVSTYPYIVPHAITYAEAAAPDTSLKFLLSGAVFLLPLIIAYTAYSYWVFRGKLKEDEGYH</sequence>
<name>A0A0B9GX33_9GAMM</name>
<accession>A0A0B9GX33</accession>
<keyword evidence="5 7" id="KW-1133">Transmembrane helix</keyword>
<proteinExistence type="inferred from homology"/>
<dbReference type="GO" id="GO:0009055">
    <property type="term" value="F:electron transfer activity"/>
    <property type="evidence" value="ECO:0007669"/>
    <property type="project" value="TreeGrafter"/>
</dbReference>
<feature type="transmembrane region" description="Helical" evidence="7">
    <location>
        <begin position="156"/>
        <end position="178"/>
    </location>
</feature>
<protein>
    <submittedName>
        <fullName evidence="8">Ubiquinol oxidase subunit II</fullName>
    </submittedName>
</protein>
<dbReference type="Proteomes" id="UP000031278">
    <property type="component" value="Unassembled WGS sequence"/>
</dbReference>
<dbReference type="RefSeq" id="WP_039462410.1">
    <property type="nucleotide sequence ID" value="NZ_JWLZ01000159.1"/>
</dbReference>
<feature type="transmembrane region" description="Helical" evidence="7">
    <location>
        <begin position="190"/>
        <end position="212"/>
    </location>
</feature>
<feature type="transmembrane region" description="Helical" evidence="7">
    <location>
        <begin position="110"/>
        <end position="136"/>
    </location>
</feature>
<dbReference type="PANTHER" id="PTHR43141:SF4">
    <property type="entry name" value="CYTOCHROME BD2 SUBUNIT II"/>
    <property type="match status" value="1"/>
</dbReference>
<feature type="transmembrane region" description="Helical" evidence="7">
    <location>
        <begin position="224"/>
        <end position="245"/>
    </location>
</feature>
<keyword evidence="3" id="KW-1003">Cell membrane</keyword>
<organism evidence="8 9">
    <name type="scientific">Photobacterium gaetbulicola</name>
    <dbReference type="NCBI Taxonomy" id="1295392"/>
    <lineage>
        <taxon>Bacteria</taxon>
        <taxon>Pseudomonadati</taxon>
        <taxon>Pseudomonadota</taxon>
        <taxon>Gammaproteobacteria</taxon>
        <taxon>Vibrionales</taxon>
        <taxon>Vibrionaceae</taxon>
        <taxon>Photobacterium</taxon>
    </lineage>
</organism>
<dbReference type="GO" id="GO:0005886">
    <property type="term" value="C:plasma membrane"/>
    <property type="evidence" value="ECO:0007669"/>
    <property type="project" value="UniProtKB-SubCell"/>
</dbReference>
<evidence type="ECO:0000256" key="1">
    <source>
        <dbReference type="ARBA" id="ARBA00004651"/>
    </source>
</evidence>
<evidence type="ECO:0000256" key="4">
    <source>
        <dbReference type="ARBA" id="ARBA00022692"/>
    </source>
</evidence>
<dbReference type="AlphaFoldDB" id="A0A0B9GX33"/>
<keyword evidence="6 7" id="KW-0472">Membrane</keyword>
<feature type="transmembrane region" description="Helical" evidence="7">
    <location>
        <begin position="257"/>
        <end position="279"/>
    </location>
</feature>
<dbReference type="PANTHER" id="PTHR43141">
    <property type="entry name" value="CYTOCHROME BD2 SUBUNIT II"/>
    <property type="match status" value="1"/>
</dbReference>
<evidence type="ECO:0000313" key="9">
    <source>
        <dbReference type="Proteomes" id="UP000031278"/>
    </source>
</evidence>
<feature type="transmembrane region" description="Helical" evidence="7">
    <location>
        <begin position="299"/>
        <end position="321"/>
    </location>
</feature>
<evidence type="ECO:0000256" key="6">
    <source>
        <dbReference type="ARBA" id="ARBA00023136"/>
    </source>
</evidence>
<evidence type="ECO:0000256" key="7">
    <source>
        <dbReference type="SAM" id="Phobius"/>
    </source>
</evidence>
<dbReference type="Pfam" id="PF02322">
    <property type="entry name" value="Cyt_bd_oxida_II"/>
    <property type="match status" value="1"/>
</dbReference>
<feature type="transmembrane region" description="Helical" evidence="7">
    <location>
        <begin position="80"/>
        <end position="98"/>
    </location>
</feature>
<feature type="transmembrane region" description="Helical" evidence="7">
    <location>
        <begin position="6"/>
        <end position="35"/>
    </location>
</feature>
<gene>
    <name evidence="8" type="ORF">RJ45_12795</name>
</gene>
<evidence type="ECO:0000256" key="3">
    <source>
        <dbReference type="ARBA" id="ARBA00022475"/>
    </source>
</evidence>
<comment type="subcellular location">
    <subcellularLocation>
        <location evidence="1">Cell membrane</location>
        <topology evidence="1">Multi-pass membrane protein</topology>
    </subcellularLocation>
</comment>
<evidence type="ECO:0000256" key="2">
    <source>
        <dbReference type="ARBA" id="ARBA00007543"/>
    </source>
</evidence>
<reference evidence="8 9" key="1">
    <citation type="submission" date="2014-12" db="EMBL/GenBank/DDBJ databases">
        <title>Genome sequencing of Photobacterium gaetbulicola AD005a.</title>
        <authorList>
            <person name="Adrian T.G.S."/>
            <person name="Chan K.G."/>
        </authorList>
    </citation>
    <scope>NUCLEOTIDE SEQUENCE [LARGE SCALE GENOMIC DNA]</scope>
    <source>
        <strain evidence="8 9">AD005a</strain>
    </source>
</reference>
<dbReference type="PIRSF" id="PIRSF000267">
    <property type="entry name" value="Cyt_oxidse_sub2"/>
    <property type="match status" value="1"/>
</dbReference>
<evidence type="ECO:0000313" key="8">
    <source>
        <dbReference type="EMBL" id="KHT63276.1"/>
    </source>
</evidence>